<comment type="caution">
    <text evidence="1">The sequence shown here is derived from an EMBL/GenBank/DDBJ whole genome shotgun (WGS) entry which is preliminary data.</text>
</comment>
<dbReference type="Proteomes" id="UP000735302">
    <property type="component" value="Unassembled WGS sequence"/>
</dbReference>
<keyword evidence="1" id="KW-0808">Transferase</keyword>
<protein>
    <submittedName>
        <fullName evidence="1">Reverse transcriptase</fullName>
    </submittedName>
</protein>
<keyword evidence="1" id="KW-0548">Nucleotidyltransferase</keyword>
<dbReference type="EMBL" id="BLXT01002563">
    <property type="protein sequence ID" value="GFN95864.1"/>
    <property type="molecule type" value="Genomic_DNA"/>
</dbReference>
<proteinExistence type="predicted"/>
<dbReference type="InterPro" id="IPR036397">
    <property type="entry name" value="RNaseH_sf"/>
</dbReference>
<accession>A0AAV3ZL56</accession>
<dbReference type="GO" id="GO:0003964">
    <property type="term" value="F:RNA-directed DNA polymerase activity"/>
    <property type="evidence" value="ECO:0007669"/>
    <property type="project" value="UniProtKB-KW"/>
</dbReference>
<dbReference type="AlphaFoldDB" id="A0AAV3ZL56"/>
<evidence type="ECO:0000313" key="2">
    <source>
        <dbReference type="Proteomes" id="UP000735302"/>
    </source>
</evidence>
<dbReference type="Gene3D" id="3.30.420.10">
    <property type="entry name" value="Ribonuclease H-like superfamily/Ribonuclease H"/>
    <property type="match status" value="1"/>
</dbReference>
<dbReference type="InterPro" id="IPR012337">
    <property type="entry name" value="RNaseH-like_sf"/>
</dbReference>
<keyword evidence="2" id="KW-1185">Reference proteome</keyword>
<gene>
    <name evidence="1" type="ORF">PoB_002237000</name>
</gene>
<evidence type="ECO:0000313" key="1">
    <source>
        <dbReference type="EMBL" id="GFN95864.1"/>
    </source>
</evidence>
<name>A0AAV3ZL56_9GAST</name>
<dbReference type="SUPFAM" id="SSF53098">
    <property type="entry name" value="Ribonuclease H-like"/>
    <property type="match status" value="1"/>
</dbReference>
<sequence length="119" mass="12949">MPLEEMSQVANGEINKQYPQNQWVRIHTDGSYINAIENGGAGVHIERLNGTTVTHSFPMGTHCSNYKAEATALEYAASLVKNSPDTATSQIVFPTDTKSVLQTAKTQKRQLTHTPGSCS</sequence>
<reference evidence="1 2" key="1">
    <citation type="journal article" date="2021" name="Elife">
        <title>Chloroplast acquisition without the gene transfer in kleptoplastic sea slugs, Plakobranchus ocellatus.</title>
        <authorList>
            <person name="Maeda T."/>
            <person name="Takahashi S."/>
            <person name="Yoshida T."/>
            <person name="Shimamura S."/>
            <person name="Takaki Y."/>
            <person name="Nagai Y."/>
            <person name="Toyoda A."/>
            <person name="Suzuki Y."/>
            <person name="Arimoto A."/>
            <person name="Ishii H."/>
            <person name="Satoh N."/>
            <person name="Nishiyama T."/>
            <person name="Hasebe M."/>
            <person name="Maruyama T."/>
            <person name="Minagawa J."/>
            <person name="Obokata J."/>
            <person name="Shigenobu S."/>
        </authorList>
    </citation>
    <scope>NUCLEOTIDE SEQUENCE [LARGE SCALE GENOMIC DNA]</scope>
</reference>
<dbReference type="GO" id="GO:0003676">
    <property type="term" value="F:nucleic acid binding"/>
    <property type="evidence" value="ECO:0007669"/>
    <property type="project" value="InterPro"/>
</dbReference>
<organism evidence="1 2">
    <name type="scientific">Plakobranchus ocellatus</name>
    <dbReference type="NCBI Taxonomy" id="259542"/>
    <lineage>
        <taxon>Eukaryota</taxon>
        <taxon>Metazoa</taxon>
        <taxon>Spiralia</taxon>
        <taxon>Lophotrochozoa</taxon>
        <taxon>Mollusca</taxon>
        <taxon>Gastropoda</taxon>
        <taxon>Heterobranchia</taxon>
        <taxon>Euthyneura</taxon>
        <taxon>Panpulmonata</taxon>
        <taxon>Sacoglossa</taxon>
        <taxon>Placobranchoidea</taxon>
        <taxon>Plakobranchidae</taxon>
        <taxon>Plakobranchus</taxon>
    </lineage>
</organism>
<keyword evidence="1" id="KW-0695">RNA-directed DNA polymerase</keyword>